<feature type="region of interest" description="Disordered" evidence="4">
    <location>
        <begin position="17"/>
        <end position="49"/>
    </location>
</feature>
<proteinExistence type="predicted"/>
<name>A0A8T9BQF2_9HELO</name>
<reference evidence="5 6" key="1">
    <citation type="submission" date="2018-05" db="EMBL/GenBank/DDBJ databases">
        <title>Genome sequencing and assembly of the regulated plant pathogen Lachnellula willkommii and related sister species for the development of diagnostic species identification markers.</title>
        <authorList>
            <person name="Giroux E."/>
            <person name="Bilodeau G."/>
        </authorList>
    </citation>
    <scope>NUCLEOTIDE SEQUENCE [LARGE SCALE GENOMIC DNA]</scope>
    <source>
        <strain evidence="5 6">CBS 268.59</strain>
    </source>
</reference>
<evidence type="ECO:0000256" key="2">
    <source>
        <dbReference type="ARBA" id="ARBA00023043"/>
    </source>
</evidence>
<dbReference type="SUPFAM" id="SSF48403">
    <property type="entry name" value="Ankyrin repeat"/>
    <property type="match status" value="1"/>
</dbReference>
<gene>
    <name evidence="5" type="primary">FPV012</name>
    <name evidence="5" type="ORF">LSUE1_G009870</name>
</gene>
<dbReference type="Gene3D" id="1.25.40.20">
    <property type="entry name" value="Ankyrin repeat-containing domain"/>
    <property type="match status" value="1"/>
</dbReference>
<keyword evidence="6" id="KW-1185">Reference proteome</keyword>
<feature type="non-terminal residue" evidence="5">
    <location>
        <position position="135"/>
    </location>
</feature>
<dbReference type="InterPro" id="IPR002110">
    <property type="entry name" value="Ankyrin_rpt"/>
</dbReference>
<feature type="compositionally biased region" description="Polar residues" evidence="4">
    <location>
        <begin position="38"/>
        <end position="49"/>
    </location>
</feature>
<keyword evidence="1" id="KW-0677">Repeat</keyword>
<feature type="repeat" description="ANK" evidence="3">
    <location>
        <begin position="103"/>
        <end position="134"/>
    </location>
</feature>
<dbReference type="PROSITE" id="PS50297">
    <property type="entry name" value="ANK_REP_REGION"/>
    <property type="match status" value="1"/>
</dbReference>
<protein>
    <submittedName>
        <fullName evidence="5">Putative ankyrin repeat protein</fullName>
    </submittedName>
</protein>
<evidence type="ECO:0000313" key="6">
    <source>
        <dbReference type="Proteomes" id="UP000469558"/>
    </source>
</evidence>
<organism evidence="5 6">
    <name type="scientific">Lachnellula suecica</name>
    <dbReference type="NCBI Taxonomy" id="602035"/>
    <lineage>
        <taxon>Eukaryota</taxon>
        <taxon>Fungi</taxon>
        <taxon>Dikarya</taxon>
        <taxon>Ascomycota</taxon>
        <taxon>Pezizomycotina</taxon>
        <taxon>Leotiomycetes</taxon>
        <taxon>Helotiales</taxon>
        <taxon>Lachnaceae</taxon>
        <taxon>Lachnellula</taxon>
    </lineage>
</organism>
<dbReference type="Pfam" id="PF12796">
    <property type="entry name" value="Ank_2"/>
    <property type="match status" value="1"/>
</dbReference>
<dbReference type="AlphaFoldDB" id="A0A8T9BQF2"/>
<dbReference type="PROSITE" id="PS50088">
    <property type="entry name" value="ANK_REPEAT"/>
    <property type="match status" value="1"/>
</dbReference>
<dbReference type="InterPro" id="IPR036770">
    <property type="entry name" value="Ankyrin_rpt-contain_sf"/>
</dbReference>
<keyword evidence="2 3" id="KW-0040">ANK repeat</keyword>
<sequence length="135" mass="15091">MGCCCCCIRPHKERREIDPESRAQPPFGPPPSYKESESNTYDHQVTPTTQAEKPILSTNTRLGVRSKDHSLYQAAAGGHLDEVKELLESGFNPSTRTVCDWCPLHWAANNDIEHGLEIVRLLVRYGADVNQVSDT</sequence>
<evidence type="ECO:0000256" key="1">
    <source>
        <dbReference type="ARBA" id="ARBA00022737"/>
    </source>
</evidence>
<evidence type="ECO:0000256" key="4">
    <source>
        <dbReference type="SAM" id="MobiDB-lite"/>
    </source>
</evidence>
<evidence type="ECO:0000256" key="3">
    <source>
        <dbReference type="PROSITE-ProRule" id="PRU00023"/>
    </source>
</evidence>
<dbReference type="OrthoDB" id="3499705at2759"/>
<comment type="caution">
    <text evidence="5">The sequence shown here is derived from an EMBL/GenBank/DDBJ whole genome shotgun (WGS) entry which is preliminary data.</text>
</comment>
<dbReference type="EMBL" id="QGMK01003369">
    <property type="protein sequence ID" value="TVY53034.1"/>
    <property type="molecule type" value="Genomic_DNA"/>
</dbReference>
<dbReference type="SMART" id="SM00248">
    <property type="entry name" value="ANK"/>
    <property type="match status" value="2"/>
</dbReference>
<evidence type="ECO:0000313" key="5">
    <source>
        <dbReference type="EMBL" id="TVY53034.1"/>
    </source>
</evidence>
<dbReference type="PANTHER" id="PTHR24171">
    <property type="entry name" value="ANKYRIN REPEAT DOMAIN-CONTAINING PROTEIN 39-RELATED"/>
    <property type="match status" value="1"/>
</dbReference>
<dbReference type="Proteomes" id="UP000469558">
    <property type="component" value="Unassembled WGS sequence"/>
</dbReference>
<accession>A0A8T9BQF2</accession>